<evidence type="ECO:0000313" key="4">
    <source>
        <dbReference type="EMBL" id="WAR21984.1"/>
    </source>
</evidence>
<accession>A0ABY7FLD5</accession>
<dbReference type="PANTHER" id="PTHR10199:SF110">
    <property type="entry name" value="TSP C-TERMINAL DOMAIN-CONTAINING PROTEIN"/>
    <property type="match status" value="1"/>
</dbReference>
<gene>
    <name evidence="4" type="ORF">MAR_015958</name>
</gene>
<feature type="domain" description="EGF-like calcium-binding" evidence="3">
    <location>
        <begin position="62"/>
        <end position="104"/>
    </location>
</feature>
<keyword evidence="1" id="KW-0245">EGF-like domain</keyword>
<dbReference type="Proteomes" id="UP001164746">
    <property type="component" value="Chromosome 12"/>
</dbReference>
<dbReference type="Gene3D" id="2.10.25.10">
    <property type="entry name" value="Laminin"/>
    <property type="match status" value="2"/>
</dbReference>
<reference evidence="4" key="1">
    <citation type="submission" date="2022-11" db="EMBL/GenBank/DDBJ databases">
        <title>Centuries of genome instability and evolution in soft-shell clam transmissible cancer (bioRxiv).</title>
        <authorList>
            <person name="Hart S.F.M."/>
            <person name="Yonemitsu M.A."/>
            <person name="Giersch R.M."/>
            <person name="Beal B.F."/>
            <person name="Arriagada G."/>
            <person name="Davis B.W."/>
            <person name="Ostrander E.A."/>
            <person name="Goff S.P."/>
            <person name="Metzger M.J."/>
        </authorList>
    </citation>
    <scope>NUCLEOTIDE SEQUENCE</scope>
    <source>
        <strain evidence="4">MELC-2E11</strain>
        <tissue evidence="4">Siphon/mantle</tissue>
    </source>
</reference>
<protein>
    <submittedName>
        <fullName evidence="4">TSP3-like protein</fullName>
    </submittedName>
</protein>
<organism evidence="4 5">
    <name type="scientific">Mya arenaria</name>
    <name type="common">Soft-shell clam</name>
    <dbReference type="NCBI Taxonomy" id="6604"/>
    <lineage>
        <taxon>Eukaryota</taxon>
        <taxon>Metazoa</taxon>
        <taxon>Spiralia</taxon>
        <taxon>Lophotrochozoa</taxon>
        <taxon>Mollusca</taxon>
        <taxon>Bivalvia</taxon>
        <taxon>Autobranchia</taxon>
        <taxon>Heteroconchia</taxon>
        <taxon>Euheterodonta</taxon>
        <taxon>Imparidentia</taxon>
        <taxon>Neoheterodontei</taxon>
        <taxon>Myida</taxon>
        <taxon>Myoidea</taxon>
        <taxon>Myidae</taxon>
        <taxon>Mya</taxon>
    </lineage>
</organism>
<sequence>MSILDARFARMGTPPLVTTSTTWNARIPRALPRARIVSPGGGGYGCAPCEAGLTGDGTTCVDTDECTVHQPCFMDRCINTEPGYQCLECPLGYTGTFEDAYAWDVHQRVFVYRNLERSNFTIQTCDDIDECATGNGGCDPLMTCINTAVRIHS</sequence>
<dbReference type="InterPro" id="IPR018097">
    <property type="entry name" value="EGF_Ca-bd_CS"/>
</dbReference>
<dbReference type="PANTHER" id="PTHR10199">
    <property type="entry name" value="THROMBOSPONDIN"/>
    <property type="match status" value="1"/>
</dbReference>
<evidence type="ECO:0000313" key="5">
    <source>
        <dbReference type="Proteomes" id="UP001164746"/>
    </source>
</evidence>
<dbReference type="InterPro" id="IPR049883">
    <property type="entry name" value="NOTCH1_EGF-like"/>
</dbReference>
<dbReference type="EMBL" id="CP111023">
    <property type="protein sequence ID" value="WAR21984.1"/>
    <property type="molecule type" value="Genomic_DNA"/>
</dbReference>
<evidence type="ECO:0000256" key="2">
    <source>
        <dbReference type="ARBA" id="ARBA00023157"/>
    </source>
</evidence>
<evidence type="ECO:0000259" key="3">
    <source>
        <dbReference type="SMART" id="SM00179"/>
    </source>
</evidence>
<keyword evidence="5" id="KW-1185">Reference proteome</keyword>
<dbReference type="Pfam" id="PF07645">
    <property type="entry name" value="EGF_CA"/>
    <property type="match status" value="2"/>
</dbReference>
<keyword evidence="2" id="KW-1015">Disulfide bond</keyword>
<evidence type="ECO:0000256" key="1">
    <source>
        <dbReference type="ARBA" id="ARBA00022536"/>
    </source>
</evidence>
<name>A0ABY7FLD5_MYAAR</name>
<dbReference type="PROSITE" id="PS01187">
    <property type="entry name" value="EGF_CA"/>
    <property type="match status" value="1"/>
</dbReference>
<dbReference type="InterPro" id="IPR001881">
    <property type="entry name" value="EGF-like_Ca-bd_dom"/>
</dbReference>
<proteinExistence type="predicted"/>
<dbReference type="SUPFAM" id="SSF57196">
    <property type="entry name" value="EGF/Laminin"/>
    <property type="match status" value="1"/>
</dbReference>
<dbReference type="SMART" id="SM00179">
    <property type="entry name" value="EGF_CA"/>
    <property type="match status" value="1"/>
</dbReference>
<dbReference type="CDD" id="cd00054">
    <property type="entry name" value="EGF_CA"/>
    <property type="match status" value="1"/>
</dbReference>